<sequence precursor="true">MLRWVHLPVKVILFLSVSLPFQLAAMDAIDESALVDKCVQTAKRFPIEVAMDLEGGPLLTLTHDILWGCGHKMNHYLFFNKKSGYGLDYRLPTVEEIPLIIGGQCYKQTAKTYAFYLKDIWFSCPFAPSKLKRGKPTYYFAAVSGYDKQFTKQPAIAGSGFGISYMDSRLFLCKLGLVSDAYQASRGGVYTLHKGEHLPKGGAIEVTYGYQKVPKNTQLNRHYVAISGIKNIVHASCRYLYVAFATAAFLHRNHWEEGILKGTLAYAPPLLHTGRNAITPFIRMDYIAGYRLPKTKRLAIFYRDPEELELPDKADLAGITQPIHARFNLALHSRLHRPINYAFIRFALLGFVNFIALYGRDYALLNSTLVEAYGIGLRLAHNTIREWPTIECKIGYSPLFQQLVPSIGLAICTFKNLSNPKPMLVAYS</sequence>
<name>A0A2Z3LJC7_9BACT</name>
<keyword evidence="3" id="KW-1185">Reference proteome</keyword>
<feature type="signal peptide" evidence="1">
    <location>
        <begin position="1"/>
        <end position="25"/>
    </location>
</feature>
<accession>A0A2Z3LJC7</accession>
<dbReference type="OrthoDB" id="975054at2"/>
<reference evidence="2 3" key="1">
    <citation type="submission" date="2018-05" db="EMBL/GenBank/DDBJ databases">
        <title>Candidatus Cardinium hertigii Genome Assembly.</title>
        <authorList>
            <person name="Showmaker K.C."/>
            <person name="Walden K.O."/>
            <person name="Fields C.J."/>
            <person name="Lambert K.N."/>
            <person name="Hudson M.E."/>
        </authorList>
    </citation>
    <scope>NUCLEOTIDE SEQUENCE [LARGE SCALE GENOMIC DNA]</scope>
    <source>
        <strain evidence="3">cHgTN10</strain>
    </source>
</reference>
<proteinExistence type="predicted"/>
<dbReference type="RefSeq" id="WP_109997543.1">
    <property type="nucleotide sequence ID" value="NZ_CP029619.1"/>
</dbReference>
<dbReference type="KEGG" id="cher:DK880_00849"/>
<evidence type="ECO:0000313" key="2">
    <source>
        <dbReference type="EMBL" id="AWN82150.1"/>
    </source>
</evidence>
<dbReference type="EMBL" id="CP029619">
    <property type="protein sequence ID" value="AWN82150.1"/>
    <property type="molecule type" value="Genomic_DNA"/>
</dbReference>
<protein>
    <submittedName>
        <fullName evidence="2">Uncharacterized protein</fullName>
    </submittedName>
</protein>
<evidence type="ECO:0000313" key="3">
    <source>
        <dbReference type="Proteomes" id="UP000245872"/>
    </source>
</evidence>
<gene>
    <name evidence="2" type="ORF">DK880_00849</name>
</gene>
<organism evidence="2 3">
    <name type="scientific">Candidatus Cardinium hertigii</name>
    <dbReference type="NCBI Taxonomy" id="247481"/>
    <lineage>
        <taxon>Bacteria</taxon>
        <taxon>Pseudomonadati</taxon>
        <taxon>Bacteroidota</taxon>
        <taxon>Cytophagia</taxon>
        <taxon>Cytophagales</taxon>
        <taxon>Amoebophilaceae</taxon>
        <taxon>Candidatus Cardinium</taxon>
    </lineage>
</organism>
<dbReference type="Proteomes" id="UP000245872">
    <property type="component" value="Chromosome"/>
</dbReference>
<keyword evidence="1" id="KW-0732">Signal</keyword>
<evidence type="ECO:0000256" key="1">
    <source>
        <dbReference type="SAM" id="SignalP"/>
    </source>
</evidence>
<dbReference type="AlphaFoldDB" id="A0A2Z3LJC7"/>
<feature type="chain" id="PRO_5016406684" evidence="1">
    <location>
        <begin position="26"/>
        <end position="428"/>
    </location>
</feature>